<evidence type="ECO:0000313" key="1">
    <source>
        <dbReference type="EMBL" id="PYI09783.1"/>
    </source>
</evidence>
<organism evidence="1 2">
    <name type="scientific">Aspergillus sclerotiicarbonarius (strain CBS 121057 / IBT 28362)</name>
    <dbReference type="NCBI Taxonomy" id="1448318"/>
    <lineage>
        <taxon>Eukaryota</taxon>
        <taxon>Fungi</taxon>
        <taxon>Dikarya</taxon>
        <taxon>Ascomycota</taxon>
        <taxon>Pezizomycotina</taxon>
        <taxon>Eurotiomycetes</taxon>
        <taxon>Eurotiomycetidae</taxon>
        <taxon>Eurotiales</taxon>
        <taxon>Aspergillaceae</taxon>
        <taxon>Aspergillus</taxon>
        <taxon>Aspergillus subgen. Circumdati</taxon>
    </lineage>
</organism>
<protein>
    <recommendedName>
        <fullName evidence="3">PDZ domain-containing protein</fullName>
    </recommendedName>
</protein>
<gene>
    <name evidence="1" type="ORF">BO78DRAFT_467609</name>
</gene>
<dbReference type="OrthoDB" id="626167at2759"/>
<dbReference type="VEuPathDB" id="FungiDB:BO78DRAFT_467609"/>
<evidence type="ECO:0008006" key="3">
    <source>
        <dbReference type="Google" id="ProtNLM"/>
    </source>
</evidence>
<reference evidence="1 2" key="1">
    <citation type="submission" date="2018-02" db="EMBL/GenBank/DDBJ databases">
        <title>The genomes of Aspergillus section Nigri reveals drivers in fungal speciation.</title>
        <authorList>
            <consortium name="DOE Joint Genome Institute"/>
            <person name="Vesth T.C."/>
            <person name="Nybo J."/>
            <person name="Theobald S."/>
            <person name="Brandl J."/>
            <person name="Frisvad J.C."/>
            <person name="Nielsen K.F."/>
            <person name="Lyhne E.K."/>
            <person name="Kogle M.E."/>
            <person name="Kuo A."/>
            <person name="Riley R."/>
            <person name="Clum A."/>
            <person name="Nolan M."/>
            <person name="Lipzen A."/>
            <person name="Salamov A."/>
            <person name="Henrissat B."/>
            <person name="Wiebenga A."/>
            <person name="De vries R.P."/>
            <person name="Grigoriev I.V."/>
            <person name="Mortensen U.H."/>
            <person name="Andersen M.R."/>
            <person name="Baker S.E."/>
        </authorList>
    </citation>
    <scope>NUCLEOTIDE SEQUENCE [LARGE SCALE GENOMIC DNA]</scope>
    <source>
        <strain evidence="1 2">CBS 121057</strain>
    </source>
</reference>
<dbReference type="AlphaFoldDB" id="A0A319FLR1"/>
<dbReference type="EMBL" id="KZ826325">
    <property type="protein sequence ID" value="PYI09783.1"/>
    <property type="molecule type" value="Genomic_DNA"/>
</dbReference>
<name>A0A319FLR1_ASPSB</name>
<dbReference type="Proteomes" id="UP000248423">
    <property type="component" value="Unassembled WGS sequence"/>
</dbReference>
<keyword evidence="2" id="KW-1185">Reference proteome</keyword>
<accession>A0A319FLR1</accession>
<proteinExistence type="predicted"/>
<dbReference type="STRING" id="1448318.A0A319FLR1"/>
<sequence>MVPSYPIIRLRLTPQFEGESAIGLAVRLEIPYPNANVGQRLFRFLTRYNDVPGPLLRESDIEAVDDQGPLSVVFQAGDWGGPNTENWWHMDRATMGNLVLVYKVLAREVDIVLLQGTRLDLLREQRGLVGVGSGFLPDYLSNQVYRTVVEWSLPPNVPEMTKCVSSFGPGPGPASYVGYAKAIFDSVYMVGPIQSYPPTIPPAKQGGFGACHWLGEPPPNLRDKMARVNQALAPKMMQYFHARGETWNVFFRKGRGGHTGLGLLSSCIVEYNEDTVHMSDSLRTHLIAHEMVRTLSDMDREDNFYENRWFDEGLAEYYAAVLPYRFGVRDKDYLVCAINRSLQAYFTSPRLHMDIGTVYPAGWYANLVGCKRGCAYLMWVDGMLRRACGKLDLMQPGPLDEIVICMSHSRRRGFKFQIKNWIEQLGKHLPVGEMQKHLVGMLQGNIVDFGGLSGDDSPFRMFPCQKMILDFGFDIGRLYNGHLVGLVAKSPAYHAGLRNGDVLVNTTSLEACMNDHRAWLTVEYKRGDQKYTIKFCPRTAKTSAWEMREMALGAGLV</sequence>
<evidence type="ECO:0000313" key="2">
    <source>
        <dbReference type="Proteomes" id="UP000248423"/>
    </source>
</evidence>